<accession>I7KQX6</accession>
<protein>
    <recommendedName>
        <fullName evidence="1">DUF7369 domain-containing protein</fullName>
    </recommendedName>
</protein>
<organism evidence="2 3">
    <name type="scientific">Yersinia phage phiR2-01</name>
    <dbReference type="NCBI Taxonomy" id="1206557"/>
    <lineage>
        <taxon>Viruses</taxon>
        <taxon>Duplodnaviria</taxon>
        <taxon>Heunggongvirae</taxon>
        <taxon>Uroviricota</taxon>
        <taxon>Caudoviricetes</taxon>
        <taxon>Demerecviridae</taxon>
        <taxon>Markadamsvirinae</taxon>
        <taxon>Epseptimavirus</taxon>
        <taxon>Epseptimavirus R201</taxon>
    </lineage>
</organism>
<feature type="domain" description="DUF7369" evidence="1">
    <location>
        <begin position="28"/>
        <end position="83"/>
    </location>
</feature>
<evidence type="ECO:0000313" key="2">
    <source>
        <dbReference type="EMBL" id="CCI88550.1"/>
    </source>
</evidence>
<proteinExistence type="predicted"/>
<dbReference type="GeneID" id="14296805"/>
<evidence type="ECO:0000259" key="1">
    <source>
        <dbReference type="Pfam" id="PF24084"/>
    </source>
</evidence>
<dbReference type="Pfam" id="PF24084">
    <property type="entry name" value="DUF7369"/>
    <property type="match status" value="1"/>
</dbReference>
<dbReference type="InterPro" id="IPR055793">
    <property type="entry name" value="DUF7369"/>
</dbReference>
<sequence>MEQADSVVPVVSSYRVDTVGEFQAPATLVVQSSPENIVLRTDGEGNVVYFDREGFLEFVASSDDPIVKALGVVYGLGFVNGLKA</sequence>
<reference evidence="2" key="1">
    <citation type="submission" date="2016-03" db="EMBL/GenBank/DDBJ databases">
        <title>Genomic, physiological and proteomic characterization of the T5-like bacteriophage phiR2-01 infecting Yersinia enterocolitia.</title>
        <authorList>
            <person name="Pajunen M.I."/>
            <person name="Happonen L.J."/>
            <person name="Jun J.W."/>
            <person name="Malmstrom J."/>
            <person name="Nawaz A."/>
            <person name="Mattinen L."/>
            <person name="Skurnik M."/>
        </authorList>
    </citation>
    <scope>NUCLEOTIDE SEQUENCE</scope>
</reference>
<gene>
    <name evidence="2" type="primary">g122</name>
    <name evidence="2" type="ORF">BN79_141</name>
</gene>
<keyword evidence="3" id="KW-1185">Reference proteome</keyword>
<dbReference type="EMBL" id="HE956708">
    <property type="protein sequence ID" value="CCI88550.1"/>
    <property type="molecule type" value="Genomic_DNA"/>
</dbReference>
<dbReference type="RefSeq" id="YP_007237101.1">
    <property type="nucleotide sequence ID" value="NC_019919.2"/>
</dbReference>
<evidence type="ECO:0000313" key="3">
    <source>
        <dbReference type="Proteomes" id="UP000002908"/>
    </source>
</evidence>
<dbReference type="OrthoDB" id="21815at10239"/>
<name>I7KQX6_9CAUD</name>
<dbReference type="KEGG" id="vg:14296805"/>
<dbReference type="Proteomes" id="UP000002908">
    <property type="component" value="Segment"/>
</dbReference>